<feature type="site" description="Histone H3K4me3 binding" evidence="13">
    <location>
        <position position="290"/>
    </location>
</feature>
<evidence type="ECO:0000256" key="14">
    <source>
        <dbReference type="PIRSR" id="PIRSR628651-51"/>
    </source>
</evidence>
<accession>A0A3N4INX0</accession>
<comment type="function">
    <text evidence="16">Component of an histone acetyltransferase complex.</text>
</comment>
<dbReference type="PANTHER" id="PTHR10333:SF100">
    <property type="entry name" value="CHROMATIN MODIFICATION-RELATED PROTEIN YNG2"/>
    <property type="match status" value="1"/>
</dbReference>
<dbReference type="STRING" id="1160509.A0A3N4INX0"/>
<evidence type="ECO:0000256" key="12">
    <source>
        <dbReference type="ARBA" id="ARBA00037044"/>
    </source>
</evidence>
<dbReference type="GO" id="GO:0006355">
    <property type="term" value="P:regulation of DNA-templated transcription"/>
    <property type="evidence" value="ECO:0007669"/>
    <property type="project" value="TreeGrafter"/>
</dbReference>
<feature type="binding site" evidence="14">
    <location>
        <position position="318"/>
    </location>
    <ligand>
        <name>Zn(2+)</name>
        <dbReference type="ChEBI" id="CHEBI:29105"/>
        <label>1</label>
    </ligand>
</feature>
<dbReference type="InterPro" id="IPR028651">
    <property type="entry name" value="ING_fam"/>
</dbReference>
<evidence type="ECO:0000256" key="13">
    <source>
        <dbReference type="PIRSR" id="PIRSR628651-50"/>
    </source>
</evidence>
<dbReference type="GO" id="GO:0006325">
    <property type="term" value="P:chromatin organization"/>
    <property type="evidence" value="ECO:0007669"/>
    <property type="project" value="UniProtKB-KW"/>
</dbReference>
<gene>
    <name evidence="19" type="ORF">BJ508DRAFT_410368</name>
</gene>
<evidence type="ECO:0000259" key="18">
    <source>
        <dbReference type="PROSITE" id="PS50016"/>
    </source>
</evidence>
<dbReference type="Pfam" id="PF12998">
    <property type="entry name" value="ING"/>
    <property type="match status" value="1"/>
</dbReference>
<dbReference type="AlphaFoldDB" id="A0A3N4INX0"/>
<comment type="similarity">
    <text evidence="2 16">Belongs to the ING family.</text>
</comment>
<feature type="binding site" evidence="14">
    <location>
        <position position="309"/>
    </location>
    <ligand>
        <name>Zn(2+)</name>
        <dbReference type="ChEBI" id="CHEBI:29105"/>
        <label>2</label>
    </ligand>
</feature>
<dbReference type="GO" id="GO:0008270">
    <property type="term" value="F:zinc ion binding"/>
    <property type="evidence" value="ECO:0007669"/>
    <property type="project" value="UniProtKB-KW"/>
</dbReference>
<comment type="domain">
    <text evidence="16">The PHD-type zinc finger mediates the binding to H3K4me3.</text>
</comment>
<feature type="compositionally biased region" description="Polar residues" evidence="17">
    <location>
        <begin position="148"/>
        <end position="163"/>
    </location>
</feature>
<comment type="subcellular location">
    <subcellularLocation>
        <location evidence="1 16">Nucleus</location>
    </subcellularLocation>
</comment>
<evidence type="ECO:0000256" key="7">
    <source>
        <dbReference type="ARBA" id="ARBA00022853"/>
    </source>
</evidence>
<protein>
    <recommendedName>
        <fullName evidence="16">Chromatin modification-related protein</fullName>
    </recommendedName>
</protein>
<evidence type="ECO:0000256" key="2">
    <source>
        <dbReference type="ARBA" id="ARBA00010210"/>
    </source>
</evidence>
<dbReference type="PANTHER" id="PTHR10333">
    <property type="entry name" value="INHIBITOR OF GROWTH PROTEIN"/>
    <property type="match status" value="1"/>
</dbReference>
<keyword evidence="10" id="KW-0469">Meiosis</keyword>
<evidence type="ECO:0000256" key="16">
    <source>
        <dbReference type="RuleBase" id="RU361213"/>
    </source>
</evidence>
<dbReference type="GO" id="GO:0006281">
    <property type="term" value="P:DNA repair"/>
    <property type="evidence" value="ECO:0007669"/>
    <property type="project" value="UniProtKB-KW"/>
</dbReference>
<evidence type="ECO:0000256" key="6">
    <source>
        <dbReference type="ARBA" id="ARBA00022833"/>
    </source>
</evidence>
<dbReference type="InterPro" id="IPR019787">
    <property type="entry name" value="Znf_PHD-finger"/>
</dbReference>
<feature type="binding site" evidence="14">
    <location>
        <position position="291"/>
    </location>
    <ligand>
        <name>Zn(2+)</name>
        <dbReference type="ChEBI" id="CHEBI:29105"/>
        <label>1</label>
    </ligand>
</feature>
<dbReference type="SMART" id="SM01408">
    <property type="entry name" value="ING"/>
    <property type="match status" value="1"/>
</dbReference>
<dbReference type="PROSITE" id="PS01359">
    <property type="entry name" value="ZF_PHD_1"/>
    <property type="match status" value="1"/>
</dbReference>
<dbReference type="PROSITE" id="PS50016">
    <property type="entry name" value="ZF_PHD_2"/>
    <property type="match status" value="1"/>
</dbReference>
<dbReference type="Gene3D" id="6.10.140.1740">
    <property type="match status" value="1"/>
</dbReference>
<evidence type="ECO:0000256" key="10">
    <source>
        <dbReference type="ARBA" id="ARBA00023254"/>
    </source>
</evidence>
<keyword evidence="11" id="KW-0131">Cell cycle</keyword>
<dbReference type="InterPro" id="IPR019786">
    <property type="entry name" value="Zinc_finger_PHD-type_CS"/>
</dbReference>
<feature type="site" description="Histone H3K4me3 binding" evidence="13">
    <location>
        <position position="313"/>
    </location>
</feature>
<keyword evidence="3 14" id="KW-0479">Metal-binding</keyword>
<dbReference type="CDD" id="cd15505">
    <property type="entry name" value="PHD_ING"/>
    <property type="match status" value="1"/>
</dbReference>
<feature type="region of interest" description="Disordered" evidence="17">
    <location>
        <begin position="340"/>
        <end position="386"/>
    </location>
</feature>
<evidence type="ECO:0000256" key="15">
    <source>
        <dbReference type="PROSITE-ProRule" id="PRU00146"/>
    </source>
</evidence>
<dbReference type="InterPro" id="IPR001965">
    <property type="entry name" value="Znf_PHD"/>
</dbReference>
<evidence type="ECO:0000256" key="17">
    <source>
        <dbReference type="SAM" id="MobiDB-lite"/>
    </source>
</evidence>
<proteinExistence type="inferred from homology"/>
<reference evidence="19 20" key="1">
    <citation type="journal article" date="2018" name="Nat. Ecol. Evol.">
        <title>Pezizomycetes genomes reveal the molecular basis of ectomycorrhizal truffle lifestyle.</title>
        <authorList>
            <person name="Murat C."/>
            <person name="Payen T."/>
            <person name="Noel B."/>
            <person name="Kuo A."/>
            <person name="Morin E."/>
            <person name="Chen J."/>
            <person name="Kohler A."/>
            <person name="Krizsan K."/>
            <person name="Balestrini R."/>
            <person name="Da Silva C."/>
            <person name="Montanini B."/>
            <person name="Hainaut M."/>
            <person name="Levati E."/>
            <person name="Barry K.W."/>
            <person name="Belfiori B."/>
            <person name="Cichocki N."/>
            <person name="Clum A."/>
            <person name="Dockter R.B."/>
            <person name="Fauchery L."/>
            <person name="Guy J."/>
            <person name="Iotti M."/>
            <person name="Le Tacon F."/>
            <person name="Lindquist E.A."/>
            <person name="Lipzen A."/>
            <person name="Malagnac F."/>
            <person name="Mello A."/>
            <person name="Molinier V."/>
            <person name="Miyauchi S."/>
            <person name="Poulain J."/>
            <person name="Riccioni C."/>
            <person name="Rubini A."/>
            <person name="Sitrit Y."/>
            <person name="Splivallo R."/>
            <person name="Traeger S."/>
            <person name="Wang M."/>
            <person name="Zifcakova L."/>
            <person name="Wipf D."/>
            <person name="Zambonelli A."/>
            <person name="Paolocci F."/>
            <person name="Nowrousian M."/>
            <person name="Ottonello S."/>
            <person name="Baldrian P."/>
            <person name="Spatafora J.W."/>
            <person name="Henrissat B."/>
            <person name="Nagy L.G."/>
            <person name="Aury J.M."/>
            <person name="Wincker P."/>
            <person name="Grigoriev I.V."/>
            <person name="Bonfante P."/>
            <person name="Martin F.M."/>
        </authorList>
    </citation>
    <scope>NUCLEOTIDE SEQUENCE [LARGE SCALE GENOMIC DNA]</scope>
    <source>
        <strain evidence="19 20">RN42</strain>
    </source>
</reference>
<dbReference type="GO" id="GO:0035267">
    <property type="term" value="C:NuA4 histone acetyltransferase complex"/>
    <property type="evidence" value="ECO:0007669"/>
    <property type="project" value="TreeGrafter"/>
</dbReference>
<evidence type="ECO:0000256" key="9">
    <source>
        <dbReference type="ARBA" id="ARBA00023242"/>
    </source>
</evidence>
<evidence type="ECO:0000256" key="5">
    <source>
        <dbReference type="ARBA" id="ARBA00022771"/>
    </source>
</evidence>
<keyword evidence="8" id="KW-0234">DNA repair</keyword>
<dbReference type="GO" id="GO:0051321">
    <property type="term" value="P:meiotic cell cycle"/>
    <property type="evidence" value="ECO:0007669"/>
    <property type="project" value="UniProtKB-KW"/>
</dbReference>
<sequence>MAATAYAEDAASVLGAWIYDAANLPAEIRHLFDEIQAKNIEYTEWSMKLEKRDVVLQNFVRATGGGHQEHPEEKKINDQIKHCFKQLMKIQDQKIALVEKAMKLLDTHNSRLVTKMAELTKEGLLPEEATPVSAHPAINALRPDATHSRNGSISQGSALQDSKSIIKSEDGTVPTIQLPEKKRKNPSTAAPIAPMSLPSTTGTPEPNDKRSGSLSGRATPIGSIPNSLKRANSTIGGGHRRVGSTARKRVKKTPLAASAVATTATPQEGDKAGQSIVVKDDDDAGDDRTYCFCNSVSWGNMVGCDNDDCKYEWFHWSCVGIDKEPEGQWFCSECQLLQKEQKDKKEPKEVKETKEPKEQKEQKTEKADNVEKVEKTVKTEKEKTTA</sequence>
<keyword evidence="6 14" id="KW-0862">Zinc</keyword>
<feature type="binding site" evidence="14">
    <location>
        <position position="331"/>
    </location>
    <ligand>
        <name>Zn(2+)</name>
        <dbReference type="ChEBI" id="CHEBI:29105"/>
        <label>2</label>
    </ligand>
</feature>
<dbReference type="Gene3D" id="3.30.40.10">
    <property type="entry name" value="Zinc/RING finger domain, C3HC4 (zinc finger)"/>
    <property type="match status" value="1"/>
</dbReference>
<organism evidence="19 20">
    <name type="scientific">Ascobolus immersus RN42</name>
    <dbReference type="NCBI Taxonomy" id="1160509"/>
    <lineage>
        <taxon>Eukaryota</taxon>
        <taxon>Fungi</taxon>
        <taxon>Dikarya</taxon>
        <taxon>Ascomycota</taxon>
        <taxon>Pezizomycotina</taxon>
        <taxon>Pezizomycetes</taxon>
        <taxon>Pezizales</taxon>
        <taxon>Ascobolaceae</taxon>
        <taxon>Ascobolus</taxon>
    </lineage>
</organism>
<evidence type="ECO:0000313" key="19">
    <source>
        <dbReference type="EMBL" id="RPA87609.1"/>
    </source>
</evidence>
<dbReference type="InterPro" id="IPR011011">
    <property type="entry name" value="Znf_FYVE_PHD"/>
</dbReference>
<feature type="binding site" evidence="14">
    <location>
        <position position="293"/>
    </location>
    <ligand>
        <name>Zn(2+)</name>
        <dbReference type="ChEBI" id="CHEBI:29105"/>
        <label>1</label>
    </ligand>
</feature>
<evidence type="ECO:0000256" key="4">
    <source>
        <dbReference type="ARBA" id="ARBA00022763"/>
    </source>
</evidence>
<keyword evidence="9 16" id="KW-0539">Nucleus</keyword>
<dbReference type="SUPFAM" id="SSF57903">
    <property type="entry name" value="FYVE/PHD zinc finger"/>
    <property type="match status" value="1"/>
</dbReference>
<evidence type="ECO:0000256" key="8">
    <source>
        <dbReference type="ARBA" id="ARBA00023204"/>
    </source>
</evidence>
<dbReference type="Proteomes" id="UP000275078">
    <property type="component" value="Unassembled WGS sequence"/>
</dbReference>
<dbReference type="CDD" id="cd16858">
    <property type="entry name" value="ING_ING3_Yng2p"/>
    <property type="match status" value="1"/>
</dbReference>
<feature type="compositionally biased region" description="Basic residues" evidence="17">
    <location>
        <begin position="238"/>
        <end position="252"/>
    </location>
</feature>
<feature type="binding site" evidence="14">
    <location>
        <position position="315"/>
    </location>
    <ligand>
        <name>Zn(2+)</name>
        <dbReference type="ChEBI" id="CHEBI:29105"/>
        <label>1</label>
    </ligand>
</feature>
<feature type="site" description="Histone H3K4me3 binding" evidence="13">
    <location>
        <position position="301"/>
    </location>
</feature>
<dbReference type="SMART" id="SM00249">
    <property type="entry name" value="PHD"/>
    <property type="match status" value="1"/>
</dbReference>
<dbReference type="InterPro" id="IPR013083">
    <property type="entry name" value="Znf_RING/FYVE/PHD"/>
</dbReference>
<keyword evidence="4" id="KW-0227">DNA damage</keyword>
<feature type="site" description="Histone H3K4me3 binding" evidence="13">
    <location>
        <position position="305"/>
    </location>
</feature>
<keyword evidence="5 15" id="KW-0863">Zinc-finger</keyword>
<keyword evidence="7 16" id="KW-0156">Chromatin regulator</keyword>
<evidence type="ECO:0000256" key="11">
    <source>
        <dbReference type="ARBA" id="ARBA00023306"/>
    </source>
</evidence>
<dbReference type="OrthoDB" id="5411773at2759"/>
<dbReference type="InterPro" id="IPR024610">
    <property type="entry name" value="ING_N_histone-binding"/>
</dbReference>
<dbReference type="EMBL" id="ML119646">
    <property type="protein sequence ID" value="RPA87609.1"/>
    <property type="molecule type" value="Genomic_DNA"/>
</dbReference>
<evidence type="ECO:0000313" key="20">
    <source>
        <dbReference type="Proteomes" id="UP000275078"/>
    </source>
</evidence>
<dbReference type="GO" id="GO:0005634">
    <property type="term" value="C:nucleus"/>
    <property type="evidence" value="ECO:0007669"/>
    <property type="project" value="UniProtKB-SubCell"/>
</dbReference>
<name>A0A3N4INX0_ASCIM</name>
<feature type="region of interest" description="Disordered" evidence="17">
    <location>
        <begin position="142"/>
        <end position="279"/>
    </location>
</feature>
<feature type="compositionally biased region" description="Polar residues" evidence="17">
    <location>
        <begin position="224"/>
        <end position="234"/>
    </location>
</feature>
<evidence type="ECO:0000256" key="1">
    <source>
        <dbReference type="ARBA" id="ARBA00004123"/>
    </source>
</evidence>
<comment type="function">
    <text evidence="12">Component of the NuA4 histone acetyltransferase complex which is involved in transcriptional activation of selected genes principally by acetylation of nucleosomal histone H4 and H2A. The NuA4 complex is also involved in DNA repair. Involved in cell cycle progression and meiosis.</text>
</comment>
<evidence type="ECO:0000256" key="3">
    <source>
        <dbReference type="ARBA" id="ARBA00022723"/>
    </source>
</evidence>
<feature type="binding site" evidence="14">
    <location>
        <position position="304"/>
    </location>
    <ligand>
        <name>Zn(2+)</name>
        <dbReference type="ChEBI" id="CHEBI:29105"/>
        <label>2</label>
    </ligand>
</feature>
<comment type="subunit">
    <text evidence="16">Component of an histone acetyltransferase complex. Interacts with H3K4me3 and to a lesser extent with H3K4me2.</text>
</comment>
<keyword evidence="20" id="KW-1185">Reference proteome</keyword>
<feature type="binding site" evidence="14">
    <location>
        <position position="334"/>
    </location>
    <ligand>
        <name>Zn(2+)</name>
        <dbReference type="ChEBI" id="CHEBI:29105"/>
        <label>2</label>
    </ligand>
</feature>
<feature type="domain" description="PHD-type" evidence="18">
    <location>
        <begin position="288"/>
        <end position="337"/>
    </location>
</feature>